<dbReference type="InterPro" id="IPR050106">
    <property type="entry name" value="HistidinolP_aminotransfase"/>
</dbReference>
<evidence type="ECO:0000256" key="2">
    <source>
        <dbReference type="ARBA" id="ARBA00022576"/>
    </source>
</evidence>
<evidence type="ECO:0000313" key="8">
    <source>
        <dbReference type="Proteomes" id="UP000024942"/>
    </source>
</evidence>
<keyword evidence="3 7" id="KW-0808">Transferase</keyword>
<dbReference type="PANTHER" id="PTHR43643:SF3">
    <property type="entry name" value="HISTIDINOL-PHOSPHATE AMINOTRANSFERASE"/>
    <property type="match status" value="1"/>
</dbReference>
<dbReference type="Pfam" id="PF00155">
    <property type="entry name" value="Aminotran_1_2"/>
    <property type="match status" value="1"/>
</dbReference>
<keyword evidence="8" id="KW-1185">Reference proteome</keyword>
<dbReference type="CDD" id="cd00609">
    <property type="entry name" value="AAT_like"/>
    <property type="match status" value="1"/>
</dbReference>
<dbReference type="InterPro" id="IPR015424">
    <property type="entry name" value="PyrdxlP-dep_Trfase"/>
</dbReference>
<organism evidence="7 8">
    <name type="scientific">Hyphomonas oceanitis SCH89</name>
    <dbReference type="NCBI Taxonomy" id="1280953"/>
    <lineage>
        <taxon>Bacteria</taxon>
        <taxon>Pseudomonadati</taxon>
        <taxon>Pseudomonadota</taxon>
        <taxon>Alphaproteobacteria</taxon>
        <taxon>Hyphomonadales</taxon>
        <taxon>Hyphomonadaceae</taxon>
        <taxon>Hyphomonas</taxon>
    </lineage>
</organism>
<keyword evidence="2 7" id="KW-0032">Aminotransferase</keyword>
<dbReference type="PATRIC" id="fig|1280953.3.peg.1342"/>
<dbReference type="InterPro" id="IPR006311">
    <property type="entry name" value="TAT_signal"/>
</dbReference>
<dbReference type="GO" id="GO:0008483">
    <property type="term" value="F:transaminase activity"/>
    <property type="evidence" value="ECO:0007669"/>
    <property type="project" value="UniProtKB-KW"/>
</dbReference>
<evidence type="ECO:0000256" key="1">
    <source>
        <dbReference type="ARBA" id="ARBA00007970"/>
    </source>
</evidence>
<evidence type="ECO:0000256" key="4">
    <source>
        <dbReference type="ARBA" id="ARBA00022898"/>
    </source>
</evidence>
<protein>
    <submittedName>
        <fullName evidence="7">Classes I and II aminotransferase</fullName>
    </submittedName>
</protein>
<dbReference type="SUPFAM" id="SSF53383">
    <property type="entry name" value="PLP-dependent transferases"/>
    <property type="match status" value="1"/>
</dbReference>
<keyword evidence="4" id="KW-0663">Pyridoxal phosphate</keyword>
<evidence type="ECO:0000256" key="3">
    <source>
        <dbReference type="ARBA" id="ARBA00022679"/>
    </source>
</evidence>
<dbReference type="PROSITE" id="PS51257">
    <property type="entry name" value="PROKAR_LIPOPROTEIN"/>
    <property type="match status" value="1"/>
</dbReference>
<dbReference type="Proteomes" id="UP000024942">
    <property type="component" value="Unassembled WGS sequence"/>
</dbReference>
<dbReference type="STRING" id="1280953.HOC_06633"/>
<dbReference type="Gene3D" id="3.90.1150.10">
    <property type="entry name" value="Aspartate Aminotransferase, domain 1"/>
    <property type="match status" value="1"/>
</dbReference>
<dbReference type="RefSeq" id="WP_035536869.1">
    <property type="nucleotide sequence ID" value="NZ_ARYL01000007.1"/>
</dbReference>
<sequence length="395" mass="41989">MKNPDYDQLISPSRRNLMKFAGVGALGAAAGLAACSDSASATAPAPATAANVTAPAVNPDGLAIMSANENPYGPSPMAVAAMSKELNNLNRYAYPLTQAFAEKVAAREGVLPEQVLVTNGSSPILAAFSDYVNVKGGEIVTSAITYEGVPRVAEQAGTKVVYMPLTQDLGYDLEAISAAIGPNTGAVYICNPNNPTGRTIEPAKLKAFIEDASSKVPVFIDEAYMDMADDFPAGVMSEFVAAGKPVIVARTFSKIYAMAGQRLGYGIMPADMAMAMRKTGRLSSVNHLGLVAGMASLDDTAYFNDMRLKMIKGREKLIAMANDLGRPYAPNPQGNFIYMDLGMNNQEFADKMLEKGVKVVGSRWADKPEWTRICVGLDHEIEKCHAAAKEILTAI</sequence>
<dbReference type="GO" id="GO:0030170">
    <property type="term" value="F:pyridoxal phosphate binding"/>
    <property type="evidence" value="ECO:0007669"/>
    <property type="project" value="InterPro"/>
</dbReference>
<name>A0A059G8Z9_9PROT</name>
<dbReference type="eggNOG" id="COG0079">
    <property type="taxonomic scope" value="Bacteria"/>
</dbReference>
<comment type="caution">
    <text evidence="7">The sequence shown here is derived from an EMBL/GenBank/DDBJ whole genome shotgun (WGS) entry which is preliminary data.</text>
</comment>
<dbReference type="AlphaFoldDB" id="A0A059G8Z9"/>
<proteinExistence type="inferred from homology"/>
<comment type="pathway">
    <text evidence="5">Amino-acid biosynthesis.</text>
</comment>
<evidence type="ECO:0000259" key="6">
    <source>
        <dbReference type="Pfam" id="PF00155"/>
    </source>
</evidence>
<gene>
    <name evidence="7" type="ORF">HOC_06633</name>
</gene>
<accession>A0A059G8Z9</accession>
<dbReference type="InterPro" id="IPR015421">
    <property type="entry name" value="PyrdxlP-dep_Trfase_major"/>
</dbReference>
<dbReference type="EMBL" id="ARYL01000007">
    <property type="protein sequence ID" value="KDA03291.1"/>
    <property type="molecule type" value="Genomic_DNA"/>
</dbReference>
<dbReference type="Gene3D" id="3.40.640.10">
    <property type="entry name" value="Type I PLP-dependent aspartate aminotransferase-like (Major domain)"/>
    <property type="match status" value="1"/>
</dbReference>
<evidence type="ECO:0000313" key="7">
    <source>
        <dbReference type="EMBL" id="KDA03291.1"/>
    </source>
</evidence>
<feature type="domain" description="Aminotransferase class I/classII large" evidence="6">
    <location>
        <begin position="65"/>
        <end position="380"/>
    </location>
</feature>
<dbReference type="InterPro" id="IPR004839">
    <property type="entry name" value="Aminotransferase_I/II_large"/>
</dbReference>
<comment type="similarity">
    <text evidence="1">Belongs to the class-II pyridoxal-phosphate-dependent aminotransferase family. Histidinol-phosphate aminotransferase subfamily.</text>
</comment>
<evidence type="ECO:0000256" key="5">
    <source>
        <dbReference type="ARBA" id="ARBA00029440"/>
    </source>
</evidence>
<dbReference type="InterPro" id="IPR015422">
    <property type="entry name" value="PyrdxlP-dep_Trfase_small"/>
</dbReference>
<reference evidence="7 8" key="1">
    <citation type="journal article" date="2014" name="Antonie Van Leeuwenhoek">
        <title>Hyphomonas beringensis sp. nov. and Hyphomonas chukchiensis sp. nov., isolated from surface seawater of the Bering Sea and Chukchi Sea.</title>
        <authorList>
            <person name="Li C."/>
            <person name="Lai Q."/>
            <person name="Li G."/>
            <person name="Dong C."/>
            <person name="Wang J."/>
            <person name="Liao Y."/>
            <person name="Shao Z."/>
        </authorList>
    </citation>
    <scope>NUCLEOTIDE SEQUENCE [LARGE SCALE GENOMIC DNA]</scope>
    <source>
        <strain evidence="7 8">SCH89</strain>
    </source>
</reference>
<dbReference type="PROSITE" id="PS51318">
    <property type="entry name" value="TAT"/>
    <property type="match status" value="1"/>
</dbReference>
<dbReference type="PANTHER" id="PTHR43643">
    <property type="entry name" value="HISTIDINOL-PHOSPHATE AMINOTRANSFERASE 2"/>
    <property type="match status" value="1"/>
</dbReference>
<dbReference type="OrthoDB" id="9809616at2"/>